<reference evidence="1" key="1">
    <citation type="submission" date="2021-05" db="EMBL/GenBank/DDBJ databases">
        <title>Complete genome sequence of the cellulolytic planctomycete Telmatocola sphagniphila SP2T and characterization of the first cellulase from planctomycetes.</title>
        <authorList>
            <person name="Rakitin A.L."/>
            <person name="Beletsky A.V."/>
            <person name="Naumoff D.G."/>
            <person name="Kulichevskaya I.S."/>
            <person name="Mardanov A.V."/>
            <person name="Ravin N.V."/>
            <person name="Dedysh S.N."/>
        </authorList>
    </citation>
    <scope>NUCLEOTIDE SEQUENCE</scope>
    <source>
        <strain evidence="1">SP2T</strain>
    </source>
</reference>
<organism evidence="1 2">
    <name type="scientific">Telmatocola sphagniphila</name>
    <dbReference type="NCBI Taxonomy" id="1123043"/>
    <lineage>
        <taxon>Bacteria</taxon>
        <taxon>Pseudomonadati</taxon>
        <taxon>Planctomycetota</taxon>
        <taxon>Planctomycetia</taxon>
        <taxon>Gemmatales</taxon>
        <taxon>Gemmataceae</taxon>
    </lineage>
</organism>
<dbReference type="Proteomes" id="UP000676194">
    <property type="component" value="Chromosome"/>
</dbReference>
<evidence type="ECO:0000313" key="2">
    <source>
        <dbReference type="Proteomes" id="UP000676194"/>
    </source>
</evidence>
<proteinExistence type="predicted"/>
<keyword evidence="2" id="KW-1185">Reference proteome</keyword>
<name>A0A8E6EXF8_9BACT</name>
<dbReference type="AlphaFoldDB" id="A0A8E6EXF8"/>
<dbReference type="RefSeq" id="WP_213495092.1">
    <property type="nucleotide sequence ID" value="NZ_CP074694.1"/>
</dbReference>
<accession>A0A8E6EXF8</accession>
<evidence type="ECO:0000313" key="1">
    <source>
        <dbReference type="EMBL" id="QVL31211.1"/>
    </source>
</evidence>
<dbReference type="KEGG" id="tsph:KIH39_20530"/>
<dbReference type="EMBL" id="CP074694">
    <property type="protein sequence ID" value="QVL31211.1"/>
    <property type="molecule type" value="Genomic_DNA"/>
</dbReference>
<protein>
    <submittedName>
        <fullName evidence="1">Uncharacterized protein</fullName>
    </submittedName>
</protein>
<gene>
    <name evidence="1" type="ORF">KIH39_20530</name>
</gene>
<sequence>MSIGDKKFSARIRNGFFCQVAMTCDMFMENAKELFEQQPITKVELLDKFPEKLFLKDSPEETSVLFTWFLESPREFGEQQRFQEMLESIERDRARNYLPKSLWGFPAWQPHTSSKQLPEPIWERTKRARESIQESLEVLSQACVDFGRTLAGLPPLKWPEEKLR</sequence>